<dbReference type="OrthoDB" id="3210682at2"/>
<sequence>MVGTGQRRLVTLTLLALGALGAGLLAVVLAAVALAAARPGRPVAVQDLVSAGVATLGAVTAAWLAASCALGWACLAGRLLGAHWRAGEIALRRCAPVVVRRAVAGAVGASLGLGLVATGAHAAPVVEPTSVSTAADSTATTGWRPSAADAAGTAAGTGVGAGTGTDAGTGADTGADGFVGVAPGAGGRAAQGRDAGVAPEVAGVTAPDPGAPPLTWQVTTPEQAPRVDPQESSAPSPALDATDEGRDATTGTAPATADAPGDLTVTATSPTRAAAQRSTDPDHDGDRLVDVDEDVAPRVVVGQGDSLWSIAAAHLPAGASDAAIAAAWPRWYEANRTVIGADPDVLLVGQSLEVPMETAR</sequence>
<dbReference type="CDD" id="cd00118">
    <property type="entry name" value="LysM"/>
    <property type="match status" value="1"/>
</dbReference>
<dbReference type="AlphaFoldDB" id="A0A4Y3KJD0"/>
<evidence type="ECO:0000313" key="4">
    <source>
        <dbReference type="Proteomes" id="UP000320461"/>
    </source>
</evidence>
<reference evidence="3 4" key="1">
    <citation type="submission" date="2019-06" db="EMBL/GenBank/DDBJ databases">
        <title>Whole genome shotgun sequence of Cellulomonas gelida NBRC 3748.</title>
        <authorList>
            <person name="Hosoyama A."/>
            <person name="Uohara A."/>
            <person name="Ohji S."/>
            <person name="Ichikawa N."/>
        </authorList>
    </citation>
    <scope>NUCLEOTIDE SEQUENCE [LARGE SCALE GENOMIC DNA]</scope>
    <source>
        <strain evidence="3 4">NBRC 3748</strain>
    </source>
</reference>
<dbReference type="InterPro" id="IPR018392">
    <property type="entry name" value="LysM"/>
</dbReference>
<keyword evidence="2" id="KW-0812">Transmembrane</keyword>
<keyword evidence="2" id="KW-1133">Transmembrane helix</keyword>
<dbReference type="Gene3D" id="3.10.350.10">
    <property type="entry name" value="LysM domain"/>
    <property type="match status" value="1"/>
</dbReference>
<proteinExistence type="predicted"/>
<feature type="transmembrane region" description="Helical" evidence="2">
    <location>
        <begin position="51"/>
        <end position="75"/>
    </location>
</feature>
<feature type="compositionally biased region" description="Low complexity" evidence="1">
    <location>
        <begin position="248"/>
        <end position="262"/>
    </location>
</feature>
<protein>
    <recommendedName>
        <fullName evidence="5">LysM domain-containing protein</fullName>
    </recommendedName>
</protein>
<evidence type="ECO:0008006" key="5">
    <source>
        <dbReference type="Google" id="ProtNLM"/>
    </source>
</evidence>
<evidence type="ECO:0000313" key="3">
    <source>
        <dbReference type="EMBL" id="GEA83474.1"/>
    </source>
</evidence>
<dbReference type="EMBL" id="BJLQ01000005">
    <property type="protein sequence ID" value="GEA83474.1"/>
    <property type="molecule type" value="Genomic_DNA"/>
</dbReference>
<gene>
    <name evidence="3" type="ORF">CGE01nite_07250</name>
</gene>
<feature type="region of interest" description="Disordered" evidence="1">
    <location>
        <begin position="185"/>
        <end position="288"/>
    </location>
</feature>
<keyword evidence="4" id="KW-1185">Reference proteome</keyword>
<comment type="caution">
    <text evidence="3">The sequence shown here is derived from an EMBL/GenBank/DDBJ whole genome shotgun (WGS) entry which is preliminary data.</text>
</comment>
<dbReference type="RefSeq" id="WP_141369045.1">
    <property type="nucleotide sequence ID" value="NZ_BJLQ01000005.1"/>
</dbReference>
<feature type="region of interest" description="Disordered" evidence="1">
    <location>
        <begin position="136"/>
        <end position="157"/>
    </location>
</feature>
<feature type="compositionally biased region" description="Low complexity" evidence="1">
    <location>
        <begin position="136"/>
        <end position="154"/>
    </location>
</feature>
<feature type="compositionally biased region" description="Basic and acidic residues" evidence="1">
    <location>
        <begin position="279"/>
        <end position="288"/>
    </location>
</feature>
<dbReference type="InterPro" id="IPR036779">
    <property type="entry name" value="LysM_dom_sf"/>
</dbReference>
<evidence type="ECO:0000256" key="1">
    <source>
        <dbReference type="SAM" id="MobiDB-lite"/>
    </source>
</evidence>
<organism evidence="3 4">
    <name type="scientific">Cellulomonas gelida</name>
    <dbReference type="NCBI Taxonomy" id="1712"/>
    <lineage>
        <taxon>Bacteria</taxon>
        <taxon>Bacillati</taxon>
        <taxon>Actinomycetota</taxon>
        <taxon>Actinomycetes</taxon>
        <taxon>Micrococcales</taxon>
        <taxon>Cellulomonadaceae</taxon>
        <taxon>Cellulomonas</taxon>
    </lineage>
</organism>
<dbReference type="Proteomes" id="UP000320461">
    <property type="component" value="Unassembled WGS sequence"/>
</dbReference>
<evidence type="ECO:0000256" key="2">
    <source>
        <dbReference type="SAM" id="Phobius"/>
    </source>
</evidence>
<name>A0A4Y3KJD0_9CELL</name>
<keyword evidence="2" id="KW-0472">Membrane</keyword>
<accession>A0A4Y3KJD0</accession>